<accession>A0AAV6J2K9</accession>
<comment type="caution">
    <text evidence="6">The sequence shown here is derived from an EMBL/GenBank/DDBJ whole genome shotgun (WGS) entry which is preliminary data.</text>
</comment>
<keyword evidence="7" id="KW-1185">Reference proteome</keyword>
<dbReference type="EMBL" id="JACTNZ010000009">
    <property type="protein sequence ID" value="KAG5533799.1"/>
    <property type="molecule type" value="Genomic_DNA"/>
</dbReference>
<dbReference type="InterPro" id="IPR045019">
    <property type="entry name" value="BETA-OHASE-like"/>
</dbReference>
<protein>
    <recommendedName>
        <fullName evidence="5">beta-carotene 3-hydroxylase</fullName>
        <ecNumber evidence="5">1.14.15.24</ecNumber>
    </recommendedName>
</protein>
<evidence type="ECO:0000256" key="5">
    <source>
        <dbReference type="ARBA" id="ARBA00026097"/>
    </source>
</evidence>
<comment type="similarity">
    <text evidence="2">Belongs to the sterol desaturase family.</text>
</comment>
<evidence type="ECO:0000313" key="6">
    <source>
        <dbReference type="EMBL" id="KAG5533799.1"/>
    </source>
</evidence>
<name>A0AAV6J2K9_9ERIC</name>
<evidence type="ECO:0000313" key="7">
    <source>
        <dbReference type="Proteomes" id="UP000823749"/>
    </source>
</evidence>
<dbReference type="GO" id="GO:0016119">
    <property type="term" value="P:carotene metabolic process"/>
    <property type="evidence" value="ECO:0007669"/>
    <property type="project" value="TreeGrafter"/>
</dbReference>
<gene>
    <name evidence="6" type="ORF">RHGRI_027856</name>
</gene>
<evidence type="ECO:0000256" key="2">
    <source>
        <dbReference type="ARBA" id="ARBA00009324"/>
    </source>
</evidence>
<dbReference type="GO" id="GO:0031969">
    <property type="term" value="C:chloroplast membrane"/>
    <property type="evidence" value="ECO:0007669"/>
    <property type="project" value="UniProtKB-SubCell"/>
</dbReference>
<dbReference type="GO" id="GO:0016123">
    <property type="term" value="P:xanthophyll biosynthetic process"/>
    <property type="evidence" value="ECO:0007669"/>
    <property type="project" value="TreeGrafter"/>
</dbReference>
<dbReference type="GO" id="GO:0010291">
    <property type="term" value="F:beta-carotene 3-hydroxylase activity"/>
    <property type="evidence" value="ECO:0007669"/>
    <property type="project" value="UniProtKB-EC"/>
</dbReference>
<evidence type="ECO:0000256" key="4">
    <source>
        <dbReference type="ARBA" id="ARBA00023002"/>
    </source>
</evidence>
<dbReference type="AlphaFoldDB" id="A0AAV6J2K9"/>
<reference evidence="6" key="1">
    <citation type="submission" date="2020-08" db="EMBL/GenBank/DDBJ databases">
        <title>Plant Genome Project.</title>
        <authorList>
            <person name="Zhang R.-G."/>
        </authorList>
    </citation>
    <scope>NUCLEOTIDE SEQUENCE</scope>
    <source>
        <strain evidence="6">WSP0</strain>
        <tissue evidence="6">Leaf</tissue>
    </source>
</reference>
<keyword evidence="4" id="KW-0560">Oxidoreductase</keyword>
<dbReference type="EC" id="1.14.15.24" evidence="5"/>
<keyword evidence="3" id="KW-0125">Carotenoid biosynthesis</keyword>
<comment type="subcellular location">
    <subcellularLocation>
        <location evidence="1">Plastid</location>
        <location evidence="1">Chloroplast membrane</location>
        <topology evidence="1">Multi-pass membrane protein</topology>
    </subcellularLocation>
</comment>
<evidence type="ECO:0000256" key="3">
    <source>
        <dbReference type="ARBA" id="ARBA00022746"/>
    </source>
</evidence>
<sequence length="233" mass="25991">MLTGISTTTSSRSFFGRDPFVRPKPNSITTPTYLFSLPIRPHDATLRSRRRSKTTVCFVVRDEELNNGDSQIETPKDDEEEEEIEKRITAARVAARQDRKKSERFTYLVAAVMSSLGGNGVLGEMGSQSAVARFLMAHARGNLSHHKAREGPFELNDVFAVINAAPAIALLSYGFFHKGLFSGLCFGALHHTDKFKGVPYGLFLGPKELEEVGGNEELEKEINRRIKLFNIRC</sequence>
<proteinExistence type="inferred from homology"/>
<dbReference type="PANTHER" id="PTHR31899:SF9">
    <property type="entry name" value="BETA-CAROTENE 3-HYDROXYLASE 1, CHLOROPLASTIC"/>
    <property type="match status" value="1"/>
</dbReference>
<dbReference type="Proteomes" id="UP000823749">
    <property type="component" value="Chromosome 9"/>
</dbReference>
<evidence type="ECO:0000256" key="1">
    <source>
        <dbReference type="ARBA" id="ARBA00004508"/>
    </source>
</evidence>
<organism evidence="6 7">
    <name type="scientific">Rhododendron griersonianum</name>
    <dbReference type="NCBI Taxonomy" id="479676"/>
    <lineage>
        <taxon>Eukaryota</taxon>
        <taxon>Viridiplantae</taxon>
        <taxon>Streptophyta</taxon>
        <taxon>Embryophyta</taxon>
        <taxon>Tracheophyta</taxon>
        <taxon>Spermatophyta</taxon>
        <taxon>Magnoliopsida</taxon>
        <taxon>eudicotyledons</taxon>
        <taxon>Gunneridae</taxon>
        <taxon>Pentapetalae</taxon>
        <taxon>asterids</taxon>
        <taxon>Ericales</taxon>
        <taxon>Ericaceae</taxon>
        <taxon>Ericoideae</taxon>
        <taxon>Rhodoreae</taxon>
        <taxon>Rhododendron</taxon>
    </lineage>
</organism>
<dbReference type="PANTHER" id="PTHR31899">
    <property type="entry name" value="BETA-CAROTENE 3-HYDROXYLASE 1, CHLOROPLASTIC"/>
    <property type="match status" value="1"/>
</dbReference>